<organism evidence="1 2">
    <name type="scientific">Rhodopseudomonas julia</name>
    <dbReference type="NCBI Taxonomy" id="200617"/>
    <lineage>
        <taxon>Bacteria</taxon>
        <taxon>Pseudomonadati</taxon>
        <taxon>Pseudomonadota</taxon>
        <taxon>Alphaproteobacteria</taxon>
        <taxon>Hyphomicrobiales</taxon>
        <taxon>Nitrobacteraceae</taxon>
        <taxon>Rhodopseudomonas</taxon>
    </lineage>
</organism>
<name>A0ABU0C965_9BRAD</name>
<dbReference type="InterPro" id="IPR008949">
    <property type="entry name" value="Isoprenoid_synthase_dom_sf"/>
</dbReference>
<reference evidence="1 2" key="1">
    <citation type="submission" date="2023-07" db="EMBL/GenBank/DDBJ databases">
        <title>Genomic Encyclopedia of Type Strains, Phase IV (KMG-IV): sequencing the most valuable type-strain genomes for metagenomic binning, comparative biology and taxonomic classification.</title>
        <authorList>
            <person name="Goeker M."/>
        </authorList>
    </citation>
    <scope>NUCLEOTIDE SEQUENCE [LARGE SCALE GENOMIC DNA]</scope>
    <source>
        <strain evidence="1 2">DSM 11549</strain>
    </source>
</reference>
<dbReference type="SUPFAM" id="SSF48576">
    <property type="entry name" value="Terpenoid synthases"/>
    <property type="match status" value="1"/>
</dbReference>
<keyword evidence="1" id="KW-0808">Transferase</keyword>
<dbReference type="RefSeq" id="WP_307155157.1">
    <property type="nucleotide sequence ID" value="NZ_JAUSUK010000002.1"/>
</dbReference>
<dbReference type="EMBL" id="JAUSUK010000002">
    <property type="protein sequence ID" value="MDQ0327078.1"/>
    <property type="molecule type" value="Genomic_DNA"/>
</dbReference>
<dbReference type="EC" id="2.5.1.32" evidence="1"/>
<gene>
    <name evidence="1" type="ORF">J2R99_002947</name>
</gene>
<keyword evidence="2" id="KW-1185">Reference proteome</keyword>
<dbReference type="GO" id="GO:0016740">
    <property type="term" value="F:transferase activity"/>
    <property type="evidence" value="ECO:0007669"/>
    <property type="project" value="UniProtKB-KW"/>
</dbReference>
<evidence type="ECO:0000313" key="1">
    <source>
        <dbReference type="EMBL" id="MDQ0327078.1"/>
    </source>
</evidence>
<proteinExistence type="predicted"/>
<evidence type="ECO:0000313" key="2">
    <source>
        <dbReference type="Proteomes" id="UP001230253"/>
    </source>
</evidence>
<comment type="caution">
    <text evidence="1">The sequence shown here is derived from an EMBL/GenBank/DDBJ whole genome shotgun (WGS) entry which is preliminary data.</text>
</comment>
<accession>A0ABU0C965</accession>
<dbReference type="InterPro" id="IPR002060">
    <property type="entry name" value="Squ/phyt_synthse"/>
</dbReference>
<dbReference type="Proteomes" id="UP001230253">
    <property type="component" value="Unassembled WGS sequence"/>
</dbReference>
<dbReference type="Pfam" id="PF00494">
    <property type="entry name" value="SQS_PSY"/>
    <property type="match status" value="1"/>
</dbReference>
<protein>
    <submittedName>
        <fullName evidence="1">Phytoene synthase</fullName>
        <ecNumber evidence="1">2.5.1.32</ecNumber>
    </submittedName>
</protein>
<sequence>MAEPDPTLVEPVRERDLPRYYSVLFAPQNVREELFSLYAFAVEAEKVADVVQEATLGEIRLTWWRDSLDLAVAGQASGSPIVDRLALALRERGLSADALVALTEARHGDLYADPPATLADLEGRMGETQSSLFQLGGLFLGGEAGEIAEAAGHAGIAYGVAMSLWDGARARARGRLVIPSELLQTVGLSPQEAYSAEAKELVAPIGELVTFGRMHRSRAAAALRNVRGRARSAFLPLHAADVLLARIARDPTRFLVSPQPMPALSVLSRMVFAGFGMGR</sequence>
<dbReference type="Gene3D" id="1.10.600.10">
    <property type="entry name" value="Farnesyl Diphosphate Synthase"/>
    <property type="match status" value="1"/>
</dbReference>